<dbReference type="OrthoDB" id="418748at2759"/>
<organism evidence="4 5">
    <name type="scientific">Asparagus officinalis</name>
    <name type="common">Garden asparagus</name>
    <dbReference type="NCBI Taxonomy" id="4686"/>
    <lineage>
        <taxon>Eukaryota</taxon>
        <taxon>Viridiplantae</taxon>
        <taxon>Streptophyta</taxon>
        <taxon>Embryophyta</taxon>
        <taxon>Tracheophyta</taxon>
        <taxon>Spermatophyta</taxon>
        <taxon>Magnoliopsida</taxon>
        <taxon>Liliopsida</taxon>
        <taxon>Asparagales</taxon>
        <taxon>Asparagaceae</taxon>
        <taxon>Asparagoideae</taxon>
        <taxon>Asparagus</taxon>
    </lineage>
</organism>
<evidence type="ECO:0000313" key="5">
    <source>
        <dbReference type="Proteomes" id="UP000243459"/>
    </source>
</evidence>
<protein>
    <recommendedName>
        <fullName evidence="3">BTB domain-containing protein</fullName>
    </recommendedName>
</protein>
<dbReference type="PANTHER" id="PTHR35918:SF1">
    <property type="entry name" value="BTB DOMAIN-CONTAINING PROTEIN"/>
    <property type="match status" value="1"/>
</dbReference>
<dbReference type="Proteomes" id="UP000243459">
    <property type="component" value="Chromosome 6"/>
</dbReference>
<evidence type="ECO:0000256" key="2">
    <source>
        <dbReference type="SAM" id="MobiDB-lite"/>
    </source>
</evidence>
<dbReference type="CDD" id="cd18186">
    <property type="entry name" value="BTB_POZ_ZBTB_KLHL-like"/>
    <property type="match status" value="1"/>
</dbReference>
<dbReference type="InterPro" id="IPR016024">
    <property type="entry name" value="ARM-type_fold"/>
</dbReference>
<dbReference type="SMART" id="SM00225">
    <property type="entry name" value="BTB"/>
    <property type="match status" value="2"/>
</dbReference>
<feature type="region of interest" description="Disordered" evidence="2">
    <location>
        <begin position="1"/>
        <end position="23"/>
    </location>
</feature>
<dbReference type="Pfam" id="PF26522">
    <property type="entry name" value="ARM_6"/>
    <property type="match status" value="1"/>
</dbReference>
<reference evidence="5" key="1">
    <citation type="journal article" date="2017" name="Nat. Commun.">
        <title>The asparagus genome sheds light on the origin and evolution of a young Y chromosome.</title>
        <authorList>
            <person name="Harkess A."/>
            <person name="Zhou J."/>
            <person name="Xu C."/>
            <person name="Bowers J.E."/>
            <person name="Van der Hulst R."/>
            <person name="Ayyampalayam S."/>
            <person name="Mercati F."/>
            <person name="Riccardi P."/>
            <person name="McKain M.R."/>
            <person name="Kakrana A."/>
            <person name="Tang H."/>
            <person name="Ray J."/>
            <person name="Groenendijk J."/>
            <person name="Arikit S."/>
            <person name="Mathioni S.M."/>
            <person name="Nakano M."/>
            <person name="Shan H."/>
            <person name="Telgmann-Rauber A."/>
            <person name="Kanno A."/>
            <person name="Yue Z."/>
            <person name="Chen H."/>
            <person name="Li W."/>
            <person name="Chen Y."/>
            <person name="Xu X."/>
            <person name="Zhang Y."/>
            <person name="Luo S."/>
            <person name="Chen H."/>
            <person name="Gao J."/>
            <person name="Mao Z."/>
            <person name="Pires J.C."/>
            <person name="Luo M."/>
            <person name="Kudrna D."/>
            <person name="Wing R.A."/>
            <person name="Meyers B.C."/>
            <person name="Yi K."/>
            <person name="Kong H."/>
            <person name="Lavrijsen P."/>
            <person name="Sunseri F."/>
            <person name="Falavigna A."/>
            <person name="Ye Y."/>
            <person name="Leebens-Mack J.H."/>
            <person name="Chen G."/>
        </authorList>
    </citation>
    <scope>NUCLEOTIDE SEQUENCE [LARGE SCALE GENOMIC DNA]</scope>
    <source>
        <strain evidence="5">cv. DH0086</strain>
    </source>
</reference>
<sequence>MGSSSKAGNKGGRKMKKEKEISDQTLTLRRRLHEALSLGIRQIENKGRRWRCTDAEIQSHSLRAISAFIKCMPSVPLQHSLIKESVPDMLLALGGILQSENESILCLAVDLTMELVCSLGKSICQYHVLDILMSLSCLLPTYKVSVVVSCATALNRILTNLGAMSYQYSEEVCEVIVKTNLVRSVICVMQGYGDGSQPVEYFSETACLLKTIIWRWPSFRYHVWSNSKLMDVLQGISARNDTLNTRRVLQLCSALALCGNGARKILENEELVSKIVGCTGTSHLDSVRLEALKLCQHLTRSAEVSSLLTDSYSEQIVQGIIGALGGWRSCSKIVPTDQIPLVMEAFRAALITRWAGNHHFFFWSNEIDRALLDNLIGNCSRSDQTRGMVLCDELIAKVYDNITNTRPFIWDILGWLAAYCEEDFVPKTTGKLCCLDVLIFCACAVAKDLMLKRRSSFSPDISEAEPVARAVLMLVTSPSRYIALKSKSWLFEMARPYGNDGLESFLLFLKLIAGGDVPLVSDNLQTAINLIGFACYSALPDFQKTIVKKKGLQMISDIIERCLKSDIHVSRSTIVSHLRSIPEEKTCCWNHVGDWEGGDVILFYCLQALSQLISFSMLECNQHEITSEEVVVSDADGLVEKLQFILHSNSSQGPKRYAAYILSFFGSFGTQSKLGQKMERALNENELADLQFVLSNGQSLRVHSVILWARCPDLLPKETSLKDEQESEQNPRTRQEVRMSDRVDYYSLIKILEYTYTGFLRLEEDHLKPLKILANCCRLKSLSLMLHRKLPTWGSSSPSCDFTKALEPTESSCFDIILEAEGSGGAWDCSICQLSRPHVHAHKIILWANCNYLQALFRSGMHESYSQIIKVPVGWIALTKLVNYFYSGKLLRIETDCTWKNMDKNQQLLQLQAYVELSSLAEFWLLEEVGDESLDIIFSCLEADQKISADIIHYAAKLSQWKIVEVGVSSIAHLYPKMRHAGDLEKLSEEVVEMLRTEYVRYSQKGS</sequence>
<dbReference type="InterPro" id="IPR011333">
    <property type="entry name" value="SKP1/BTB/POZ_sf"/>
</dbReference>
<evidence type="ECO:0000313" key="4">
    <source>
        <dbReference type="EMBL" id="ONK65736.1"/>
    </source>
</evidence>
<dbReference type="PANTHER" id="PTHR35918">
    <property type="entry name" value="OS06G0674800 PROTEIN"/>
    <property type="match status" value="1"/>
</dbReference>
<dbReference type="SUPFAM" id="SSF54695">
    <property type="entry name" value="POZ domain"/>
    <property type="match status" value="2"/>
</dbReference>
<dbReference type="InterPro" id="IPR011989">
    <property type="entry name" value="ARM-like"/>
</dbReference>
<dbReference type="PROSITE" id="PS50097">
    <property type="entry name" value="BTB"/>
    <property type="match status" value="2"/>
</dbReference>
<dbReference type="OMA" id="CLNILFT"/>
<comment type="pathway">
    <text evidence="1">Protein modification; protein ubiquitination.</text>
</comment>
<dbReference type="EMBL" id="CM007386">
    <property type="protein sequence ID" value="ONK65736.1"/>
    <property type="molecule type" value="Genomic_DNA"/>
</dbReference>
<dbReference type="AlphaFoldDB" id="A0A5P1EIL5"/>
<dbReference type="InterPro" id="IPR044953">
    <property type="entry name" value="At1g04390-like"/>
</dbReference>
<gene>
    <name evidence="4" type="ORF">A4U43_C06F400</name>
</gene>
<name>A0A5P1EIL5_ASPOF</name>
<dbReference type="Gramene" id="ONK65736">
    <property type="protein sequence ID" value="ONK65736"/>
    <property type="gene ID" value="A4U43_C06F400"/>
</dbReference>
<feature type="domain" description="BTB" evidence="3">
    <location>
        <begin position="688"/>
        <end position="764"/>
    </location>
</feature>
<dbReference type="Gene3D" id="3.30.710.10">
    <property type="entry name" value="Potassium Channel Kv1.1, Chain A"/>
    <property type="match status" value="2"/>
</dbReference>
<keyword evidence="5" id="KW-1185">Reference proteome</keyword>
<evidence type="ECO:0000259" key="3">
    <source>
        <dbReference type="PROSITE" id="PS50097"/>
    </source>
</evidence>
<accession>A0A5P1EIL5</accession>
<dbReference type="InterPro" id="IPR059007">
    <property type="entry name" value="ARM_At1g04390"/>
</dbReference>
<dbReference type="Gene3D" id="1.25.10.10">
    <property type="entry name" value="Leucine-rich Repeat Variant"/>
    <property type="match status" value="1"/>
</dbReference>
<feature type="domain" description="BTB" evidence="3">
    <location>
        <begin position="814"/>
        <end position="894"/>
    </location>
</feature>
<dbReference type="InterPro" id="IPR000210">
    <property type="entry name" value="BTB/POZ_dom"/>
</dbReference>
<proteinExistence type="predicted"/>
<dbReference type="Pfam" id="PF00651">
    <property type="entry name" value="BTB"/>
    <property type="match status" value="2"/>
</dbReference>
<dbReference type="SUPFAM" id="SSF48371">
    <property type="entry name" value="ARM repeat"/>
    <property type="match status" value="1"/>
</dbReference>
<evidence type="ECO:0000256" key="1">
    <source>
        <dbReference type="ARBA" id="ARBA00004906"/>
    </source>
</evidence>